<feature type="region of interest" description="Disordered" evidence="5">
    <location>
        <begin position="66"/>
        <end position="101"/>
    </location>
</feature>
<evidence type="ECO:0000256" key="4">
    <source>
        <dbReference type="PROSITE-ProRule" id="PRU00473"/>
    </source>
</evidence>
<comment type="caution">
    <text evidence="8">The sequence shown here is derived from an EMBL/GenBank/DDBJ whole genome shotgun (WGS) entry which is preliminary data.</text>
</comment>
<keyword evidence="6" id="KW-0732">Signal</keyword>
<feature type="signal peptide" evidence="6">
    <location>
        <begin position="1"/>
        <end position="21"/>
    </location>
</feature>
<dbReference type="InterPro" id="IPR006664">
    <property type="entry name" value="OMP_bac"/>
</dbReference>
<gene>
    <name evidence="8" type="ORF">SP6_30_01660</name>
</gene>
<dbReference type="InterPro" id="IPR036737">
    <property type="entry name" value="OmpA-like_sf"/>
</dbReference>
<keyword evidence="9" id="KW-1185">Reference proteome</keyword>
<keyword evidence="3" id="KW-0998">Cell outer membrane</keyword>
<evidence type="ECO:0000256" key="2">
    <source>
        <dbReference type="ARBA" id="ARBA00023136"/>
    </source>
</evidence>
<evidence type="ECO:0000313" key="9">
    <source>
        <dbReference type="Proteomes" id="UP000032025"/>
    </source>
</evidence>
<protein>
    <submittedName>
        <fullName evidence="8">DNA, contig: SP630</fullName>
    </submittedName>
</protein>
<evidence type="ECO:0000256" key="3">
    <source>
        <dbReference type="ARBA" id="ARBA00023237"/>
    </source>
</evidence>
<sequence>MSLRMLTVCLATTLVAPSAHAQEAASSKTRPSVESYLCAFAGKCDGVQGAQPVVTRDAPETKGFRLAKPSASGEASGVAATVTSQPRSVDRATRRSSLRRAHYTAPSAPAVNYGAVQRPRADLMIGFELNSARLSAEGTRAAQVFARSLLMPELKDKRFLIEGHTDLRGGARINGPLSTARAKAVADYLVTLGVDRSRLETRGFGSAMPLPGHSKADPVNRRVEAELIS</sequence>
<keyword evidence="2 4" id="KW-0472">Membrane</keyword>
<accession>A0A0C9M2T8</accession>
<dbReference type="Pfam" id="PF00691">
    <property type="entry name" value="OmpA"/>
    <property type="match status" value="1"/>
</dbReference>
<evidence type="ECO:0000256" key="1">
    <source>
        <dbReference type="ARBA" id="ARBA00004442"/>
    </source>
</evidence>
<organism evidence="8 9">
    <name type="scientific">Sphingomonas paucimobilis NBRC 13935</name>
    <dbReference type="NCBI Taxonomy" id="1219050"/>
    <lineage>
        <taxon>Bacteria</taxon>
        <taxon>Pseudomonadati</taxon>
        <taxon>Pseudomonadota</taxon>
        <taxon>Alphaproteobacteria</taxon>
        <taxon>Sphingomonadales</taxon>
        <taxon>Sphingomonadaceae</taxon>
        <taxon>Sphingomonas</taxon>
    </lineage>
</organism>
<evidence type="ECO:0000256" key="6">
    <source>
        <dbReference type="SAM" id="SignalP"/>
    </source>
</evidence>
<dbReference type="AlphaFoldDB" id="A0A0C9M2T8"/>
<dbReference type="PRINTS" id="PR01021">
    <property type="entry name" value="OMPADOMAIN"/>
</dbReference>
<evidence type="ECO:0000256" key="5">
    <source>
        <dbReference type="SAM" id="MobiDB-lite"/>
    </source>
</evidence>
<dbReference type="InterPro" id="IPR050330">
    <property type="entry name" value="Bact_OuterMem_StrucFunc"/>
</dbReference>
<dbReference type="CDD" id="cd07185">
    <property type="entry name" value="OmpA_C-like"/>
    <property type="match status" value="1"/>
</dbReference>
<dbReference type="GeneID" id="78528808"/>
<dbReference type="PANTHER" id="PTHR30329:SF21">
    <property type="entry name" value="LIPOPROTEIN YIAD-RELATED"/>
    <property type="match status" value="1"/>
</dbReference>
<feature type="domain" description="OmpA-like" evidence="7">
    <location>
        <begin position="114"/>
        <end position="229"/>
    </location>
</feature>
<name>A0A0C9M2T8_SPHPI</name>
<dbReference type="GO" id="GO:0009279">
    <property type="term" value="C:cell outer membrane"/>
    <property type="evidence" value="ECO:0007669"/>
    <property type="project" value="UniProtKB-SubCell"/>
</dbReference>
<dbReference type="SUPFAM" id="SSF103088">
    <property type="entry name" value="OmpA-like"/>
    <property type="match status" value="1"/>
</dbReference>
<reference evidence="8 9" key="1">
    <citation type="submission" date="2014-08" db="EMBL/GenBank/DDBJ databases">
        <title>Whole genome shotgun sequence of Sphingomonas paucimobilis NBRC 13935.</title>
        <authorList>
            <person name="Hosoyama A."/>
            <person name="Hashimoto M."/>
            <person name="Hosoyama Y."/>
            <person name="Noguchi M."/>
            <person name="Uohara A."/>
            <person name="Ohji S."/>
            <person name="Katano-Makiyama Y."/>
            <person name="Ichikawa N."/>
            <person name="Kimura A."/>
            <person name="Yamazoe A."/>
            <person name="Fujita N."/>
        </authorList>
    </citation>
    <scope>NUCLEOTIDE SEQUENCE [LARGE SCALE GENOMIC DNA]</scope>
    <source>
        <strain evidence="8 9">NBRC 13935</strain>
    </source>
</reference>
<feature type="chain" id="PRO_5002199287" evidence="6">
    <location>
        <begin position="22"/>
        <end position="229"/>
    </location>
</feature>
<proteinExistence type="predicted"/>
<dbReference type="Proteomes" id="UP000032025">
    <property type="component" value="Unassembled WGS sequence"/>
</dbReference>
<dbReference type="RefSeq" id="WP_082052479.1">
    <property type="nucleotide sequence ID" value="NZ_BBJS01000030.1"/>
</dbReference>
<dbReference type="Gene3D" id="3.30.1330.60">
    <property type="entry name" value="OmpA-like domain"/>
    <property type="match status" value="1"/>
</dbReference>
<comment type="subcellular location">
    <subcellularLocation>
        <location evidence="1">Cell outer membrane</location>
    </subcellularLocation>
</comment>
<dbReference type="InterPro" id="IPR006665">
    <property type="entry name" value="OmpA-like"/>
</dbReference>
<dbReference type="EMBL" id="BBJS01000030">
    <property type="protein sequence ID" value="GAN14025.1"/>
    <property type="molecule type" value="Genomic_DNA"/>
</dbReference>
<dbReference type="PROSITE" id="PS51123">
    <property type="entry name" value="OMPA_2"/>
    <property type="match status" value="1"/>
</dbReference>
<evidence type="ECO:0000313" key="8">
    <source>
        <dbReference type="EMBL" id="GAN14025.1"/>
    </source>
</evidence>
<dbReference type="PANTHER" id="PTHR30329">
    <property type="entry name" value="STATOR ELEMENT OF FLAGELLAR MOTOR COMPLEX"/>
    <property type="match status" value="1"/>
</dbReference>
<evidence type="ECO:0000259" key="7">
    <source>
        <dbReference type="PROSITE" id="PS51123"/>
    </source>
</evidence>